<feature type="region of interest" description="Disordered" evidence="6">
    <location>
        <begin position="121"/>
        <end position="156"/>
    </location>
</feature>
<dbReference type="PROSITE" id="PS00188">
    <property type="entry name" value="BIOTIN"/>
    <property type="match status" value="1"/>
</dbReference>
<dbReference type="AlphaFoldDB" id="A0A563DRE4"/>
<evidence type="ECO:0000256" key="1">
    <source>
        <dbReference type="ARBA" id="ARBA00013263"/>
    </source>
</evidence>
<keyword evidence="3" id="KW-0547">Nucleotide-binding</keyword>
<evidence type="ECO:0000259" key="7">
    <source>
        <dbReference type="PROSITE" id="PS50968"/>
    </source>
</evidence>
<evidence type="ECO:0000259" key="8">
    <source>
        <dbReference type="PROSITE" id="PS50979"/>
    </source>
</evidence>
<dbReference type="InterPro" id="IPR050856">
    <property type="entry name" value="Biotin_carboxylase_complex"/>
</dbReference>
<proteinExistence type="predicted"/>
<dbReference type="InterPro" id="IPR000089">
    <property type="entry name" value="Biotin_lipoyl"/>
</dbReference>
<protein>
    <recommendedName>
        <fullName evidence="1">biotin carboxylase</fullName>
        <ecNumber evidence="1">6.3.4.14</ecNumber>
    </recommendedName>
</protein>
<evidence type="ECO:0000256" key="4">
    <source>
        <dbReference type="ARBA" id="ARBA00022840"/>
    </source>
</evidence>
<evidence type="ECO:0000313" key="10">
    <source>
        <dbReference type="Proteomes" id="UP000320244"/>
    </source>
</evidence>
<dbReference type="FunFam" id="2.40.50.100:FF:000003">
    <property type="entry name" value="Acetyl-CoA carboxylase biotin carboxyl carrier protein"/>
    <property type="match status" value="1"/>
</dbReference>
<dbReference type="Pfam" id="PF00364">
    <property type="entry name" value="Biotin_lipoyl"/>
    <property type="match status" value="1"/>
</dbReference>
<feature type="non-terminal residue" evidence="9">
    <location>
        <position position="1"/>
    </location>
</feature>
<dbReference type="SUPFAM" id="SSF51246">
    <property type="entry name" value="Rudiment single hybrid motif"/>
    <property type="match status" value="1"/>
</dbReference>
<dbReference type="PROSITE" id="PS50979">
    <property type="entry name" value="BC"/>
    <property type="match status" value="1"/>
</dbReference>
<dbReference type="EMBL" id="VCQV01000071">
    <property type="protein sequence ID" value="TWP32511.1"/>
    <property type="molecule type" value="Genomic_DNA"/>
</dbReference>
<dbReference type="Gene3D" id="2.40.50.100">
    <property type="match status" value="1"/>
</dbReference>
<dbReference type="InterPro" id="IPR005482">
    <property type="entry name" value="Biotin_COase_C"/>
</dbReference>
<dbReference type="PANTHER" id="PTHR18866:SF33">
    <property type="entry name" value="METHYLCROTONOYL-COA CARBOXYLASE SUBUNIT ALPHA, MITOCHONDRIAL-RELATED"/>
    <property type="match status" value="1"/>
</dbReference>
<keyword evidence="5" id="KW-0092">Biotin</keyword>
<dbReference type="EC" id="6.3.4.14" evidence="1"/>
<dbReference type="RefSeq" id="WP_342780006.1">
    <property type="nucleotide sequence ID" value="NZ_VCQV01000071.1"/>
</dbReference>
<dbReference type="GO" id="GO:0004075">
    <property type="term" value="F:biotin carboxylase activity"/>
    <property type="evidence" value="ECO:0007669"/>
    <property type="project" value="UniProtKB-EC"/>
</dbReference>
<dbReference type="InterPro" id="IPR011764">
    <property type="entry name" value="Biotin_carboxylation_dom"/>
</dbReference>
<feature type="compositionally biased region" description="Basic residues" evidence="6">
    <location>
        <begin position="136"/>
        <end position="145"/>
    </location>
</feature>
<reference evidence="9 10" key="2">
    <citation type="submission" date="2019-08" db="EMBL/GenBank/DDBJ databases">
        <title>Jejuicoccus antrihumi gen. nov., sp. nov., a new member of the family Dermacoccaceae isolated from a cave.</title>
        <authorList>
            <person name="Schumann P."/>
            <person name="Kim I.S."/>
        </authorList>
    </citation>
    <scope>NUCLEOTIDE SEQUENCE [LARGE SCALE GENOMIC DNA]</scope>
    <source>
        <strain evidence="9 10">C5-26</strain>
    </source>
</reference>
<sequence>RVDSGVVEGDVIGGAFDSLLGKLIITGHTRQEALERARRALDEFVIEGMPTVLPFDRAVVADPAFAPTGDQPFTIHTRWIETDFDNQIAPYTGPLPESGEPPAPRQALVVEVGGKRLEVTLPGDLQLGSTGDGNGARKKAPKRSRSGGAAAAASGDSLTAPMQGTIVKVAVSDGDTAAEGDTIIVIEAMKMEQPITAHKAGTITGLTAQVGQTVTAGTVLAEIKD</sequence>
<dbReference type="InterPro" id="IPR001882">
    <property type="entry name" value="Biotin_BS"/>
</dbReference>
<dbReference type="Gene3D" id="3.30.470.20">
    <property type="entry name" value="ATP-grasp fold, B domain"/>
    <property type="match status" value="1"/>
</dbReference>
<dbReference type="SMART" id="SM00878">
    <property type="entry name" value="Biotin_carb_C"/>
    <property type="match status" value="1"/>
</dbReference>
<gene>
    <name evidence="9" type="ORF">FGL98_24030</name>
</gene>
<name>A0A563DRE4_9MICO</name>
<comment type="caution">
    <text evidence="9">The sequence shown here is derived from an EMBL/GenBank/DDBJ whole genome shotgun (WGS) entry which is preliminary data.</text>
</comment>
<dbReference type="Proteomes" id="UP000320244">
    <property type="component" value="Unassembled WGS sequence"/>
</dbReference>
<evidence type="ECO:0000256" key="3">
    <source>
        <dbReference type="ARBA" id="ARBA00022741"/>
    </source>
</evidence>
<organism evidence="9 10">
    <name type="scientific">Leekyejoonella antrihumi</name>
    <dbReference type="NCBI Taxonomy" id="1660198"/>
    <lineage>
        <taxon>Bacteria</taxon>
        <taxon>Bacillati</taxon>
        <taxon>Actinomycetota</taxon>
        <taxon>Actinomycetes</taxon>
        <taxon>Micrococcales</taxon>
        <taxon>Dermacoccaceae</taxon>
        <taxon>Leekyejoonella</taxon>
    </lineage>
</organism>
<dbReference type="Pfam" id="PF02785">
    <property type="entry name" value="Biotin_carb_C"/>
    <property type="match status" value="1"/>
</dbReference>
<dbReference type="CDD" id="cd06850">
    <property type="entry name" value="biotinyl_domain"/>
    <property type="match status" value="1"/>
</dbReference>
<feature type="domain" description="Biotin carboxylation" evidence="8">
    <location>
        <begin position="1"/>
        <end position="80"/>
    </location>
</feature>
<feature type="domain" description="Lipoyl-binding" evidence="7">
    <location>
        <begin position="148"/>
        <end position="224"/>
    </location>
</feature>
<keyword evidence="4" id="KW-0067">ATP-binding</keyword>
<dbReference type="InterPro" id="IPR011054">
    <property type="entry name" value="Rudment_hybrid_motif"/>
</dbReference>
<keyword evidence="10" id="KW-1185">Reference proteome</keyword>
<evidence type="ECO:0000256" key="6">
    <source>
        <dbReference type="SAM" id="MobiDB-lite"/>
    </source>
</evidence>
<evidence type="ECO:0000256" key="5">
    <source>
        <dbReference type="ARBA" id="ARBA00023267"/>
    </source>
</evidence>
<evidence type="ECO:0000313" key="9">
    <source>
        <dbReference type="EMBL" id="TWP32511.1"/>
    </source>
</evidence>
<reference evidence="9 10" key="1">
    <citation type="submission" date="2019-05" db="EMBL/GenBank/DDBJ databases">
        <authorList>
            <person name="Lee S.D."/>
        </authorList>
    </citation>
    <scope>NUCLEOTIDE SEQUENCE [LARGE SCALE GENOMIC DNA]</scope>
    <source>
        <strain evidence="9 10">C5-26</strain>
    </source>
</reference>
<keyword evidence="2" id="KW-0436">Ligase</keyword>
<dbReference type="SUPFAM" id="SSF51230">
    <property type="entry name" value="Single hybrid motif"/>
    <property type="match status" value="1"/>
</dbReference>
<dbReference type="GO" id="GO:0005524">
    <property type="term" value="F:ATP binding"/>
    <property type="evidence" value="ECO:0007669"/>
    <property type="project" value="UniProtKB-KW"/>
</dbReference>
<feature type="compositionally biased region" description="Low complexity" evidence="6">
    <location>
        <begin position="146"/>
        <end position="155"/>
    </location>
</feature>
<dbReference type="PANTHER" id="PTHR18866">
    <property type="entry name" value="CARBOXYLASE:PYRUVATE/ACETYL-COA/PROPIONYL-COA CARBOXYLASE"/>
    <property type="match status" value="1"/>
</dbReference>
<dbReference type="InterPro" id="IPR011053">
    <property type="entry name" value="Single_hybrid_motif"/>
</dbReference>
<dbReference type="PROSITE" id="PS50968">
    <property type="entry name" value="BIOTINYL_LIPOYL"/>
    <property type="match status" value="1"/>
</dbReference>
<evidence type="ECO:0000256" key="2">
    <source>
        <dbReference type="ARBA" id="ARBA00022598"/>
    </source>
</evidence>
<accession>A0A563DRE4</accession>